<organism evidence="2 6">
    <name type="scientific">Phytophthora cactorum</name>
    <dbReference type="NCBI Taxonomy" id="29920"/>
    <lineage>
        <taxon>Eukaryota</taxon>
        <taxon>Sar</taxon>
        <taxon>Stramenopiles</taxon>
        <taxon>Oomycota</taxon>
        <taxon>Peronosporomycetes</taxon>
        <taxon>Peronosporales</taxon>
        <taxon>Peronosporaceae</taxon>
        <taxon>Phytophthora</taxon>
    </lineage>
</organism>
<evidence type="ECO:0000313" key="3">
    <source>
        <dbReference type="EMBL" id="KAG2893790.1"/>
    </source>
</evidence>
<evidence type="ECO:0008006" key="7">
    <source>
        <dbReference type="Google" id="ProtNLM"/>
    </source>
</evidence>
<proteinExistence type="predicted"/>
<comment type="caution">
    <text evidence="2">The sequence shown here is derived from an EMBL/GenBank/DDBJ whole genome shotgun (WGS) entry which is preliminary data.</text>
</comment>
<evidence type="ECO:0000313" key="2">
    <source>
        <dbReference type="EMBL" id="KAG2878763.1"/>
    </source>
</evidence>
<sequence>MYSASDEVADKIIVSGHSDAGWANDPETRKSVTGYVLTIAGGAVAWATRRQTITAQSTAEAEYVAAYEATMEGREIINMLDEAQHVIKVNQIKAAR</sequence>
<dbReference type="PANTHER" id="PTHR11439:SF491">
    <property type="entry name" value="INTEGRASE CATALYTIC DOMAIN-CONTAINING PROTEIN"/>
    <property type="match status" value="1"/>
</dbReference>
<dbReference type="EMBL" id="RCMI01002096">
    <property type="protein sequence ID" value="KAG2878763.1"/>
    <property type="molecule type" value="Genomic_DNA"/>
</dbReference>
<dbReference type="Proteomes" id="UP000774804">
    <property type="component" value="Unassembled WGS sequence"/>
</dbReference>
<dbReference type="Proteomes" id="UP000736787">
    <property type="component" value="Unassembled WGS sequence"/>
</dbReference>
<dbReference type="EMBL" id="RCMV01002241">
    <property type="protein sequence ID" value="KAG3203738.1"/>
    <property type="molecule type" value="Genomic_DNA"/>
</dbReference>
<dbReference type="AlphaFoldDB" id="A0A8T1AEX5"/>
<accession>A0A8T1AEX5</accession>
<dbReference type="Proteomes" id="UP000697107">
    <property type="component" value="Unassembled WGS sequence"/>
</dbReference>
<dbReference type="Proteomes" id="UP000735874">
    <property type="component" value="Unassembled WGS sequence"/>
</dbReference>
<protein>
    <recommendedName>
        <fullName evidence="7">Reverse transcriptase Ty1/copia-type domain-containing protein</fullName>
    </recommendedName>
</protein>
<name>A0A8T1AEX5_9STRA</name>
<dbReference type="EMBL" id="RCMG01001392">
    <property type="protein sequence ID" value="KAG2828479.1"/>
    <property type="molecule type" value="Genomic_DNA"/>
</dbReference>
<dbReference type="EMBL" id="RCML01001439">
    <property type="protein sequence ID" value="KAG2962585.1"/>
    <property type="molecule type" value="Genomic_DNA"/>
</dbReference>
<dbReference type="PANTHER" id="PTHR11439">
    <property type="entry name" value="GAG-POL-RELATED RETROTRANSPOSON"/>
    <property type="match status" value="1"/>
</dbReference>
<dbReference type="EMBL" id="RCMK01001466">
    <property type="protein sequence ID" value="KAG2893790.1"/>
    <property type="molecule type" value="Genomic_DNA"/>
</dbReference>
<reference evidence="2" key="1">
    <citation type="submission" date="2018-10" db="EMBL/GenBank/DDBJ databases">
        <title>Effector identification in a new, highly contiguous assembly of the strawberry crown rot pathogen Phytophthora cactorum.</title>
        <authorList>
            <person name="Armitage A.D."/>
            <person name="Nellist C.F."/>
            <person name="Bates H."/>
            <person name="Vickerstaff R.J."/>
            <person name="Harrison R.J."/>
        </authorList>
    </citation>
    <scope>NUCLEOTIDE SEQUENCE</scope>
    <source>
        <strain evidence="1">15-7</strain>
        <strain evidence="2">4032</strain>
        <strain evidence="3">4040</strain>
        <strain evidence="4">P415</strain>
        <strain evidence="5">P421</strain>
    </source>
</reference>
<gene>
    <name evidence="1" type="ORF">PC113_g21463</name>
    <name evidence="2" type="ORF">PC115_g22979</name>
    <name evidence="3" type="ORF">PC117_g23680</name>
    <name evidence="4" type="ORF">PC118_g21353</name>
    <name evidence="5" type="ORF">PC129_g22768</name>
</gene>
<evidence type="ECO:0000313" key="6">
    <source>
        <dbReference type="Proteomes" id="UP000774804"/>
    </source>
</evidence>
<evidence type="ECO:0000313" key="1">
    <source>
        <dbReference type="EMBL" id="KAG2828479.1"/>
    </source>
</evidence>
<dbReference type="Proteomes" id="UP000760860">
    <property type="component" value="Unassembled WGS sequence"/>
</dbReference>
<dbReference type="CDD" id="cd09272">
    <property type="entry name" value="RNase_HI_RT_Ty1"/>
    <property type="match status" value="1"/>
</dbReference>
<evidence type="ECO:0000313" key="4">
    <source>
        <dbReference type="EMBL" id="KAG2962585.1"/>
    </source>
</evidence>
<dbReference type="VEuPathDB" id="FungiDB:PC110_g14219"/>
<evidence type="ECO:0000313" key="5">
    <source>
        <dbReference type="EMBL" id="KAG3203738.1"/>
    </source>
</evidence>